<dbReference type="InterPro" id="IPR004390">
    <property type="entry name" value="SR_rcpt_FtsY"/>
</dbReference>
<evidence type="ECO:0000256" key="3">
    <source>
        <dbReference type="ARBA" id="ARBA00022741"/>
    </source>
</evidence>
<dbReference type="SUPFAM" id="SSF47364">
    <property type="entry name" value="Domain of the SRP/SRP receptor G-proteins"/>
    <property type="match status" value="1"/>
</dbReference>
<evidence type="ECO:0000256" key="9">
    <source>
        <dbReference type="HAMAP-Rule" id="MF_00920"/>
    </source>
</evidence>
<dbReference type="FunFam" id="3.40.50.300:FF:000053">
    <property type="entry name" value="Signal recognition particle receptor FtsY"/>
    <property type="match status" value="1"/>
</dbReference>
<keyword evidence="4 9" id="KW-0378">Hydrolase</keyword>
<evidence type="ECO:0000256" key="6">
    <source>
        <dbReference type="ARBA" id="ARBA00023136"/>
    </source>
</evidence>
<dbReference type="GO" id="GO:0005737">
    <property type="term" value="C:cytoplasm"/>
    <property type="evidence" value="ECO:0007669"/>
    <property type="project" value="UniProtKB-SubCell"/>
</dbReference>
<keyword evidence="6 9" id="KW-0472">Membrane</keyword>
<dbReference type="GO" id="GO:0005525">
    <property type="term" value="F:GTP binding"/>
    <property type="evidence" value="ECO:0007669"/>
    <property type="project" value="UniProtKB-UniRule"/>
</dbReference>
<keyword evidence="7 9" id="KW-0675">Receptor</keyword>
<protein>
    <recommendedName>
        <fullName evidence="9">Signal recognition particle receptor FtsY</fullName>
        <shortName evidence="9">SRP receptor</shortName>
        <ecNumber evidence="9">3.6.5.4</ecNumber>
    </recommendedName>
</protein>
<keyword evidence="1 9" id="KW-1003">Cell membrane</keyword>
<gene>
    <name evidence="9" type="primary">ftsY</name>
    <name evidence="11" type="ORF">JonanDRAFT_1036</name>
</gene>
<dbReference type="GO" id="GO:0005886">
    <property type="term" value="C:plasma membrane"/>
    <property type="evidence" value="ECO:0007669"/>
    <property type="project" value="UniProtKB-SubCell"/>
</dbReference>
<dbReference type="SUPFAM" id="SSF52540">
    <property type="entry name" value="P-loop containing nucleoside triphosphate hydrolases"/>
    <property type="match status" value="1"/>
</dbReference>
<dbReference type="PANTHER" id="PTHR43134">
    <property type="entry name" value="SIGNAL RECOGNITION PARTICLE RECEPTOR SUBUNIT ALPHA"/>
    <property type="match status" value="1"/>
</dbReference>
<evidence type="ECO:0000256" key="1">
    <source>
        <dbReference type="ARBA" id="ARBA00022475"/>
    </source>
</evidence>
<evidence type="ECO:0000256" key="5">
    <source>
        <dbReference type="ARBA" id="ARBA00023134"/>
    </source>
</evidence>
<evidence type="ECO:0000256" key="2">
    <source>
        <dbReference type="ARBA" id="ARBA00022490"/>
    </source>
</evidence>
<dbReference type="RefSeq" id="WP_008521481.1">
    <property type="nucleotide sequence ID" value="NZ_CM001376.1"/>
</dbReference>
<dbReference type="Proteomes" id="UP000003806">
    <property type="component" value="Chromosome"/>
</dbReference>
<dbReference type="Pfam" id="PF02881">
    <property type="entry name" value="SRP54_N"/>
    <property type="match status" value="1"/>
</dbReference>
<dbReference type="GO" id="GO:0005047">
    <property type="term" value="F:signal recognition particle binding"/>
    <property type="evidence" value="ECO:0007669"/>
    <property type="project" value="TreeGrafter"/>
</dbReference>
<accession>H0UL48</accession>
<dbReference type="NCBIfam" id="TIGR00064">
    <property type="entry name" value="ftsY"/>
    <property type="match status" value="1"/>
</dbReference>
<comment type="function">
    <text evidence="9">Involved in targeting and insertion of nascent membrane proteins into the cytoplasmic membrane. Acts as a receptor for the complex formed by the signal recognition particle (SRP) and the ribosome-nascent chain (RNC).</text>
</comment>
<dbReference type="InterPro" id="IPR027417">
    <property type="entry name" value="P-loop_NTPase"/>
</dbReference>
<dbReference type="AlphaFoldDB" id="H0UL48"/>
<dbReference type="SMART" id="SM00382">
    <property type="entry name" value="AAA"/>
    <property type="match status" value="1"/>
</dbReference>
<keyword evidence="5 9" id="KW-0342">GTP-binding</keyword>
<sequence length="309" mass="32805">MVFGGFFDRLSDVRRRWSGSLTRLFTRSDITPQFWDDLEETLIVGDAGVDTAEELVASLKETGRREGIKRADELLEAFARLLVARLSAADGTGQPLRLASGLNVCVMVGVNGSGKTTTAGKLACQFVKAGHKVMMAASDTFRAGASEQLQVWGERCGVRVVAQKPGSDPASVAFDGITAAQAAGARLLIVDTAGRLQSRQNLMAELGKIWRVVERAVGKDHVETLIVLDAMIGQNAFVQADLFGQVAPLTGAVLAKYDNTAKGGVVLSITEKLGVPVRYVGVGEGVADLALFEPESFVRGLLGLAGEKE</sequence>
<dbReference type="HAMAP" id="MF_00920">
    <property type="entry name" value="FtsY"/>
    <property type="match status" value="1"/>
</dbReference>
<evidence type="ECO:0000256" key="8">
    <source>
        <dbReference type="ARBA" id="ARBA00048027"/>
    </source>
</evidence>
<dbReference type="HOGENOM" id="CLU_009301_3_4_0"/>
<evidence type="ECO:0000313" key="12">
    <source>
        <dbReference type="Proteomes" id="UP000003806"/>
    </source>
</evidence>
<dbReference type="GO" id="GO:0003924">
    <property type="term" value="F:GTPase activity"/>
    <property type="evidence" value="ECO:0007669"/>
    <property type="project" value="UniProtKB-UniRule"/>
</dbReference>
<keyword evidence="2 9" id="KW-0963">Cytoplasm</keyword>
<dbReference type="PANTHER" id="PTHR43134:SF1">
    <property type="entry name" value="SIGNAL RECOGNITION PARTICLE RECEPTOR SUBUNIT ALPHA"/>
    <property type="match status" value="1"/>
</dbReference>
<feature type="domain" description="SRP54-type proteins GTP-binding" evidence="10">
    <location>
        <begin position="276"/>
        <end position="289"/>
    </location>
</feature>
<dbReference type="Gene3D" id="3.40.50.300">
    <property type="entry name" value="P-loop containing nucleotide triphosphate hydrolases"/>
    <property type="match status" value="1"/>
</dbReference>
<name>H0UL48_9BACT</name>
<dbReference type="GO" id="GO:0006614">
    <property type="term" value="P:SRP-dependent cotranslational protein targeting to membrane"/>
    <property type="evidence" value="ECO:0007669"/>
    <property type="project" value="InterPro"/>
</dbReference>
<proteinExistence type="inferred from homology"/>
<organism evidence="11 12">
    <name type="scientific">Jonquetella anthropi DSM 22815</name>
    <dbReference type="NCBI Taxonomy" id="885272"/>
    <lineage>
        <taxon>Bacteria</taxon>
        <taxon>Thermotogati</taxon>
        <taxon>Synergistota</taxon>
        <taxon>Synergistia</taxon>
        <taxon>Synergistales</taxon>
        <taxon>Dethiosulfovibrionaceae</taxon>
        <taxon>Jonquetella</taxon>
    </lineage>
</organism>
<dbReference type="EMBL" id="CM001376">
    <property type="protein sequence ID" value="EHM13407.1"/>
    <property type="molecule type" value="Genomic_DNA"/>
</dbReference>
<evidence type="ECO:0000313" key="11">
    <source>
        <dbReference type="EMBL" id="EHM13407.1"/>
    </source>
</evidence>
<dbReference type="InterPro" id="IPR003593">
    <property type="entry name" value="AAA+_ATPase"/>
</dbReference>
<evidence type="ECO:0000256" key="7">
    <source>
        <dbReference type="ARBA" id="ARBA00023170"/>
    </source>
</evidence>
<feature type="binding site" evidence="9">
    <location>
        <begin position="109"/>
        <end position="116"/>
    </location>
    <ligand>
        <name>GTP</name>
        <dbReference type="ChEBI" id="CHEBI:37565"/>
    </ligand>
</feature>
<dbReference type="SMART" id="SM00963">
    <property type="entry name" value="SRP54_N"/>
    <property type="match status" value="1"/>
</dbReference>
<comment type="similarity">
    <text evidence="9">Belongs to the GTP-binding SRP family. FtsY subfamily.</text>
</comment>
<dbReference type="PROSITE" id="PS00300">
    <property type="entry name" value="SRP54"/>
    <property type="match status" value="1"/>
</dbReference>
<dbReference type="Gene3D" id="1.20.120.140">
    <property type="entry name" value="Signal recognition particle SRP54, nucleotide-binding domain"/>
    <property type="match status" value="1"/>
</dbReference>
<dbReference type="EC" id="3.6.5.4" evidence="9"/>
<evidence type="ECO:0000256" key="4">
    <source>
        <dbReference type="ARBA" id="ARBA00022801"/>
    </source>
</evidence>
<dbReference type="InterPro" id="IPR013822">
    <property type="entry name" value="Signal_recog_particl_SRP54_hlx"/>
</dbReference>
<dbReference type="OrthoDB" id="9804720at2"/>
<feature type="binding site" evidence="9">
    <location>
        <begin position="191"/>
        <end position="195"/>
    </location>
    <ligand>
        <name>GTP</name>
        <dbReference type="ChEBI" id="CHEBI:37565"/>
    </ligand>
</feature>
<comment type="catalytic activity">
    <reaction evidence="8 9">
        <text>GTP + H2O = GDP + phosphate + H(+)</text>
        <dbReference type="Rhea" id="RHEA:19669"/>
        <dbReference type="ChEBI" id="CHEBI:15377"/>
        <dbReference type="ChEBI" id="CHEBI:15378"/>
        <dbReference type="ChEBI" id="CHEBI:37565"/>
        <dbReference type="ChEBI" id="CHEBI:43474"/>
        <dbReference type="ChEBI" id="CHEBI:58189"/>
        <dbReference type="EC" id="3.6.5.4"/>
    </reaction>
</comment>
<comment type="caution">
    <text evidence="9">Lacks conserved residue(s) required for the propagation of feature annotation.</text>
</comment>
<keyword evidence="12" id="KW-1185">Reference proteome</keyword>
<dbReference type="eggNOG" id="COG0552">
    <property type="taxonomic scope" value="Bacteria"/>
</dbReference>
<dbReference type="Pfam" id="PF00448">
    <property type="entry name" value="SRP54"/>
    <property type="match status" value="1"/>
</dbReference>
<dbReference type="InterPro" id="IPR036225">
    <property type="entry name" value="SRP/SRP_N"/>
</dbReference>
<comment type="subcellular location">
    <subcellularLocation>
        <location evidence="9">Cell membrane</location>
        <topology evidence="9">Peripheral membrane protein</topology>
        <orientation evidence="9">Cytoplasmic side</orientation>
    </subcellularLocation>
    <subcellularLocation>
        <location evidence="9">Cytoplasm</location>
    </subcellularLocation>
</comment>
<dbReference type="STRING" id="885272.JonanDRAFT_1036"/>
<comment type="subunit">
    <text evidence="9">Part of the signal recognition particle protein translocation system, which is composed of SRP and FtsY.</text>
</comment>
<dbReference type="InterPro" id="IPR000897">
    <property type="entry name" value="SRP54_GTPase_dom"/>
</dbReference>
<dbReference type="SMART" id="SM00962">
    <property type="entry name" value="SRP54"/>
    <property type="match status" value="1"/>
</dbReference>
<keyword evidence="3 9" id="KW-0547">Nucleotide-binding</keyword>
<dbReference type="InterPro" id="IPR042101">
    <property type="entry name" value="SRP54_N_sf"/>
</dbReference>
<reference evidence="11 12" key="1">
    <citation type="submission" date="2011-11" db="EMBL/GenBank/DDBJ databases">
        <title>The Noncontiguous Finished genome of Jonquetella anthropi DSM 22815.</title>
        <authorList>
            <consortium name="US DOE Joint Genome Institute (JGI-PGF)"/>
            <person name="Lucas S."/>
            <person name="Copeland A."/>
            <person name="Lapidus A."/>
            <person name="Glavina del Rio T."/>
            <person name="Dalin E."/>
            <person name="Tice H."/>
            <person name="Bruce D."/>
            <person name="Goodwin L."/>
            <person name="Pitluck S."/>
            <person name="Peters L."/>
            <person name="Mikhailova N."/>
            <person name="Held B."/>
            <person name="Kyrpides N."/>
            <person name="Mavromatis K."/>
            <person name="Ivanova N."/>
            <person name="Markowitz V."/>
            <person name="Cheng J.-F."/>
            <person name="Hugenholtz P."/>
            <person name="Woyke T."/>
            <person name="Wu D."/>
            <person name="Gronow S."/>
            <person name="Wellnitz S."/>
            <person name="Brambilla E."/>
            <person name="Klenk H.-P."/>
            <person name="Eisen J.A."/>
        </authorList>
    </citation>
    <scope>NUCLEOTIDE SEQUENCE [LARGE SCALE GENOMIC DNA]</scope>
    <source>
        <strain evidence="11 12">DSM 22815</strain>
    </source>
</reference>
<evidence type="ECO:0000259" key="10">
    <source>
        <dbReference type="PROSITE" id="PS00300"/>
    </source>
</evidence>